<comment type="caution">
    <text evidence="1">The sequence shown here is derived from an EMBL/GenBank/DDBJ whole genome shotgun (WGS) entry which is preliminary data.</text>
</comment>
<evidence type="ECO:0000313" key="2">
    <source>
        <dbReference type="Proteomes" id="UP000177208"/>
    </source>
</evidence>
<protein>
    <submittedName>
        <fullName evidence="1">Uncharacterized protein</fullName>
    </submittedName>
</protein>
<reference evidence="1 2" key="1">
    <citation type="journal article" date="2016" name="Nat. Commun.">
        <title>Thousands of microbial genomes shed light on interconnected biogeochemical processes in an aquifer system.</title>
        <authorList>
            <person name="Anantharaman K."/>
            <person name="Brown C.T."/>
            <person name="Hug L.A."/>
            <person name="Sharon I."/>
            <person name="Castelle C.J."/>
            <person name="Probst A.J."/>
            <person name="Thomas B.C."/>
            <person name="Singh A."/>
            <person name="Wilkins M.J."/>
            <person name="Karaoz U."/>
            <person name="Brodie E.L."/>
            <person name="Williams K.H."/>
            <person name="Hubbard S.S."/>
            <person name="Banfield J.F."/>
        </authorList>
    </citation>
    <scope>NUCLEOTIDE SEQUENCE [LARGE SCALE GENOMIC DNA]</scope>
</reference>
<dbReference type="Proteomes" id="UP000177208">
    <property type="component" value="Unassembled WGS sequence"/>
</dbReference>
<accession>A0A1F7GED0</accession>
<proteinExistence type="predicted"/>
<organism evidence="1 2">
    <name type="scientific">Candidatus Roizmanbacteria bacterium RIFCSPHIGHO2_01_FULL_39_12c</name>
    <dbReference type="NCBI Taxonomy" id="1802031"/>
    <lineage>
        <taxon>Bacteria</taxon>
        <taxon>Candidatus Roizmaniibacteriota</taxon>
    </lineage>
</organism>
<evidence type="ECO:0000313" key="1">
    <source>
        <dbReference type="EMBL" id="OGK17310.1"/>
    </source>
</evidence>
<sequence length="967" mass="109622">MSERQKKLKLEPGIDVEARSGFTKTVTLLSRQFYQSVLVDNPNTYAVIGDSLRLSLPFLNAVTNGDIASAKRSERSDQNIIKTGVEILPFEQVLAGKECLDRFIDIASADIPFKTTRRLKPYLPVELPDTREGLFVLREIAKEVKKRLGSSSTVPGLSDNLKTLEQALGVLEKDLIDSALKDFNISSMIFQTAHSIARADLAVAVQKDDVEFLDGLRIEVAQKKIAALRNIKSPEIIGGEEREFSQLDKELNRIILEENLTERRSEGRENLNQIIGQRKTEALKAIVRRRGLRRVATLMLSDKELLEMSAKISGLSQEKILEMEDEEGRKKRVRIAGQLVDTPKRKLFKLGFSVFPDFEKIFAEERQKLDQILQLDDPLLFCAQLNSGEFEQIKKILPNIFRREITADNKALFTLAKDVLQKRLAEETTDTELVERLANKLFEPLLDKISQQTVDQAVSFLKIDQQALINNPLLLFTLSEKILFEAQQNIDGCLSELISSAEQKFRQANQMPAEVVTKLNIAFRQVPGSLNKALEQSILLRERKRLGPTASRDDISSTDGPFHFFPEYRTLYPKVILQALTNLYFEYNQSFDQLVAANKEWDTDYQFCLTGPDGFPNNYFVQVDMVGLPDRYLLEAEKLGVRQVQDDLRRRIFEIENSVAMYQLLMKISSRDGLQSNFDLQFRESLDEIRRLFGKPIALLAVTDAKYELMKGSEFGRLVGESLTDSEVTEMSGFDKFFSPAEFTEYLQKNGDLCDYLLYVRSSEPVAKLRNPHLVIGQPLLTNSKLRRIIKANTITLNIDRPDWDIGSPRRINDTKAYLTSMGMAFPIFSLKDLKSPDLGVFLQSQGLNEVKIASGQITLRAKPMQSSYGCYGHLIGKLTDKGFKQKLLTNLRKRGPYVIQPEIANATIVNESDGNVYVFIDRNFFSLVNGNPRFLGGERTLMLADSNEAVRGRIHGNESTITAEVF</sequence>
<dbReference type="EMBL" id="MFZG01000009">
    <property type="protein sequence ID" value="OGK17310.1"/>
    <property type="molecule type" value="Genomic_DNA"/>
</dbReference>
<gene>
    <name evidence="1" type="ORF">A2774_03860</name>
</gene>
<dbReference type="AlphaFoldDB" id="A0A1F7GED0"/>
<name>A0A1F7GED0_9BACT</name>